<sequence length="485" mass="54508">MQLTTRSLPIEPVVASAEANEPAKALYFALSEPHRDERTRRRAEDYLVTQLERAAALPCDLPEDPQGLIDWIERHTAEVGQQYQAYLQSRAAGAPRRYFRNKSHALHFLQGVAPTKLVDGAWLYGLLQHWNDPRFTALIQTYLEELGDGLPEKNHVVLYRKLLASQGCEDWQSLDDEHFVQGAIQLSLAEHADHFLPEVIGFNLGYEQLPLHLLITSYELTELGIDPYYFTLHVTVDNASSGHARKAVQGVHAAWPQVGDSKAFYRRVANGYRLNDLGASTLSVIANFDLDREVLKVFEKKSAVGQFVHSDYCRFAGRTVNQWLANPALIPEFLQTLEQRGWIKRNEDPRNSRFWGLIQGEQAEMFGVFSAQEQQLIHDWIAGDWSASGTASEGPSVTSAPGRHVLEGRRQLLRRRAGLPLGEPGPAAPTADSDFDQELRDLERQLASLPTRDAKMALLLPLLAPTRHHTLPGLMATRVFAELFS</sequence>
<reference evidence="1 2" key="1">
    <citation type="journal article" date="2017" name="Eur. J. Clin. Microbiol. Infect. Dis.">
        <title>Uncommonly isolated clinical Pseudomonas: identification and phylogenetic assignation.</title>
        <authorList>
            <person name="Mulet M."/>
            <person name="Gomila M."/>
            <person name="Ramirez A."/>
            <person name="Cardew S."/>
            <person name="Moore E.R."/>
            <person name="Lalucat J."/>
            <person name="Garcia-Valdes E."/>
        </authorList>
    </citation>
    <scope>NUCLEOTIDE SEQUENCE [LARGE SCALE GENOMIC DNA]</scope>
    <source>
        <strain evidence="1 2">SD129</strain>
    </source>
</reference>
<dbReference type="SMART" id="SM01236">
    <property type="entry name" value="Haem_oxygenase_2"/>
    <property type="match status" value="1"/>
</dbReference>
<dbReference type="Pfam" id="PF14518">
    <property type="entry name" value="Haem_oxygenas_2"/>
    <property type="match status" value="1"/>
</dbReference>
<dbReference type="Proteomes" id="UP000306753">
    <property type="component" value="Unassembled WGS sequence"/>
</dbReference>
<name>A0A5R9QBU3_9GAMM</name>
<proteinExistence type="predicted"/>
<evidence type="ECO:0000313" key="1">
    <source>
        <dbReference type="EMBL" id="TLX62450.1"/>
    </source>
</evidence>
<accession>A0A5R9QBU3</accession>
<dbReference type="RefSeq" id="WP_138412238.1">
    <property type="nucleotide sequence ID" value="NZ_QLAG01000021.1"/>
</dbReference>
<gene>
    <name evidence="1" type="ORF">DN820_15890</name>
</gene>
<comment type="caution">
    <text evidence="1">The sequence shown here is derived from an EMBL/GenBank/DDBJ whole genome shotgun (WGS) entry which is preliminary data.</text>
</comment>
<keyword evidence="2" id="KW-1185">Reference proteome</keyword>
<dbReference type="EMBL" id="QLAG01000021">
    <property type="protein sequence ID" value="TLX62450.1"/>
    <property type="molecule type" value="Genomic_DNA"/>
</dbReference>
<evidence type="ECO:0000313" key="2">
    <source>
        <dbReference type="Proteomes" id="UP000306753"/>
    </source>
</evidence>
<dbReference type="AlphaFoldDB" id="A0A5R9QBU3"/>
<organism evidence="1 2">
    <name type="scientific">Stutzerimonas nosocomialis</name>
    <dbReference type="NCBI Taxonomy" id="1056496"/>
    <lineage>
        <taxon>Bacteria</taxon>
        <taxon>Pseudomonadati</taxon>
        <taxon>Pseudomonadota</taxon>
        <taxon>Gammaproteobacteria</taxon>
        <taxon>Pseudomonadales</taxon>
        <taxon>Pseudomonadaceae</taxon>
        <taxon>Stutzerimonas</taxon>
    </lineage>
</organism>
<dbReference type="Gene3D" id="1.20.910.10">
    <property type="entry name" value="Heme oxygenase-like"/>
    <property type="match status" value="1"/>
</dbReference>
<protein>
    <submittedName>
        <fullName evidence="1">Iron-containing redox enzyme family protein</fullName>
    </submittedName>
</protein>
<dbReference type="InterPro" id="IPR016084">
    <property type="entry name" value="Haem_Oase-like_multi-hlx"/>
</dbReference>